<dbReference type="Proteomes" id="UP000324233">
    <property type="component" value="Chromosome"/>
</dbReference>
<dbReference type="PANTHER" id="PTHR30093">
    <property type="entry name" value="GENERAL SECRETION PATHWAY PROTEIN G"/>
    <property type="match status" value="1"/>
</dbReference>
<accession>A0A5B9W0U5</accession>
<dbReference type="Pfam" id="PF07596">
    <property type="entry name" value="SBP_bac_10"/>
    <property type="match status" value="2"/>
</dbReference>
<reference evidence="3 4" key="1">
    <citation type="submission" date="2019-08" db="EMBL/GenBank/DDBJ databases">
        <title>Deep-cultivation of Planctomycetes and their phenomic and genomic characterization uncovers novel biology.</title>
        <authorList>
            <person name="Wiegand S."/>
            <person name="Jogler M."/>
            <person name="Boedeker C."/>
            <person name="Pinto D."/>
            <person name="Vollmers J."/>
            <person name="Rivas-Marin E."/>
            <person name="Kohn T."/>
            <person name="Peeters S.H."/>
            <person name="Heuer A."/>
            <person name="Rast P."/>
            <person name="Oberbeckmann S."/>
            <person name="Bunk B."/>
            <person name="Jeske O."/>
            <person name="Meyerdierks A."/>
            <person name="Storesund J.E."/>
            <person name="Kallscheuer N."/>
            <person name="Luecker S."/>
            <person name="Lage O.M."/>
            <person name="Pohl T."/>
            <person name="Merkel B.J."/>
            <person name="Hornburger P."/>
            <person name="Mueller R.-W."/>
            <person name="Bruemmer F."/>
            <person name="Labrenz M."/>
            <person name="Spormann A.M."/>
            <person name="Op den Camp H."/>
            <person name="Overmann J."/>
            <person name="Amann R."/>
            <person name="Jetten M.S.M."/>
            <person name="Mascher T."/>
            <person name="Medema M.H."/>
            <person name="Devos D.P."/>
            <person name="Kaster A.-K."/>
            <person name="Ovreas L."/>
            <person name="Rohde M."/>
            <person name="Galperin M.Y."/>
            <person name="Jogler C."/>
        </authorList>
    </citation>
    <scope>NUCLEOTIDE SEQUENCE [LARGE SCALE GENOMIC DNA]</scope>
    <source>
        <strain evidence="3 4">OJF2</strain>
    </source>
</reference>
<feature type="chain" id="PRO_5022724027" description="DUF1559 domain-containing protein" evidence="1">
    <location>
        <begin position="21"/>
        <end position="1016"/>
    </location>
</feature>
<organism evidence="3 4">
    <name type="scientific">Aquisphaera giovannonii</name>
    <dbReference type="NCBI Taxonomy" id="406548"/>
    <lineage>
        <taxon>Bacteria</taxon>
        <taxon>Pseudomonadati</taxon>
        <taxon>Planctomycetota</taxon>
        <taxon>Planctomycetia</taxon>
        <taxon>Isosphaerales</taxon>
        <taxon>Isosphaeraceae</taxon>
        <taxon>Aquisphaera</taxon>
    </lineage>
</organism>
<feature type="signal peptide" evidence="1">
    <location>
        <begin position="1"/>
        <end position="20"/>
    </location>
</feature>
<name>A0A5B9W0U5_9BACT</name>
<dbReference type="InterPro" id="IPR011453">
    <property type="entry name" value="DUF1559"/>
</dbReference>
<dbReference type="RefSeq" id="WP_148593886.1">
    <property type="nucleotide sequence ID" value="NZ_CP042997.1"/>
</dbReference>
<keyword evidence="1" id="KW-0732">Signal</keyword>
<evidence type="ECO:0000256" key="1">
    <source>
        <dbReference type="SAM" id="SignalP"/>
    </source>
</evidence>
<dbReference type="InterPro" id="IPR027558">
    <property type="entry name" value="Pre_pil_HX9DG_C"/>
</dbReference>
<dbReference type="AlphaFoldDB" id="A0A5B9W0U5"/>
<dbReference type="PANTHER" id="PTHR30093:SF2">
    <property type="entry name" value="TYPE II SECRETION SYSTEM PROTEIN H"/>
    <property type="match status" value="1"/>
</dbReference>
<keyword evidence="4" id="KW-1185">Reference proteome</keyword>
<evidence type="ECO:0000313" key="3">
    <source>
        <dbReference type="EMBL" id="QEH33889.1"/>
    </source>
</evidence>
<evidence type="ECO:0000313" key="4">
    <source>
        <dbReference type="Proteomes" id="UP000324233"/>
    </source>
</evidence>
<dbReference type="EMBL" id="CP042997">
    <property type="protein sequence ID" value="QEH33889.1"/>
    <property type="molecule type" value="Genomic_DNA"/>
</dbReference>
<dbReference type="KEGG" id="agv:OJF2_24210"/>
<dbReference type="OrthoDB" id="278035at2"/>
<evidence type="ECO:0000259" key="2">
    <source>
        <dbReference type="Pfam" id="PF07596"/>
    </source>
</evidence>
<feature type="domain" description="DUF1559" evidence="2">
    <location>
        <begin position="808"/>
        <end position="888"/>
    </location>
</feature>
<protein>
    <recommendedName>
        <fullName evidence="2">DUF1559 domain-containing protein</fullName>
    </recommendedName>
</protein>
<proteinExistence type="predicted"/>
<sequence precursor="true">MKRSVIPLFGLSMAIVAANAFGGQEPGSAPMVVALRPTSAPVPALKYLLIPARHEQQPGNAAVFYHRAVERLIEINLRVQLQAATQKQASKAQASQEAVASWLEMPIAELPREEVRNYLAIYDFCLNEADLGSVRETCDWEYGHRVVGFTLVIGELQEMRQIGRLIALKARLEIAEGHFDSAVHWLRTGFAVADHLTRAPIMIPMLIGGTVVSSLRVPLLDLCQAPGAPNLYWALANLPRPFLDIRPSLDGERFALEQEFPELRQLDSGAWTVDRARAFADDISRRFTRFADDWVRFSNRDTPTPLENLADRLVFASVVGRNYPEAKRRLIEKGRPAATVEAMPAVQVVALDSYLLYEQARDDLFKWAGLPYVQAWEGMQRQGIDWAMLRNGIPFVAMLPAMQSGVMVPSRVQREIDLVQILEALSLHASKNGGALPPSLEAMKDVPVPADPLTGKPYEYALQGDTATLTAPAPAGYPNEPPYLLKYAVKLSQTVGAREPSPKDDDMATILPLVLALATTAFAPGDDPRARAIAPFLDPDVVAVGRVDVVRLDAGRLLHGWIANREQADGLSGAVGTWIDALRKAGAGDVYVLFDLPDLSRGPSSPPSVVVPLPEGADAKAIGDLFRRGGPANGPAWEASEVVHGAVFAGTRARLERVRKSAASARPELSEAMASLGDSVADLVVIPSADTRRVLEEMIPALPSELGGGPITSLTRGIPWAAAGLSAGEEPRIQIIVRGQDAAALKAMADLGQGVRKLVGESPTIAQYAPEIAGILEAIKPAAGADRVTLTLEPAKAAVVARGILLPARQNASRQVCVNHLKQIGLAMHNYHSLHKAFPPAYTTDPAGKPLLSWRVLILPFLEQEALFKEFHLDEAWDSPHNRTLIERIPEVYRCAGLGDNPPPAGKTSYLTPRGEATIFPGATATDLKSITDGTSNTIFVLDVPNDRSVTWTKPDDWEVAAGLDAKAILSRHPGGSEVLMADGSVRFIKDAIAGETLRKLLTRNDGDVFSWDDVP</sequence>
<feature type="domain" description="DUF1559" evidence="2">
    <location>
        <begin position="953"/>
        <end position="994"/>
    </location>
</feature>
<gene>
    <name evidence="3" type="ORF">OJF2_24210</name>
</gene>
<dbReference type="NCBIfam" id="TIGR04294">
    <property type="entry name" value="pre_pil_HX9DG"/>
    <property type="match status" value="1"/>
</dbReference>